<keyword evidence="2" id="KW-0808">Transferase</keyword>
<evidence type="ECO:0000313" key="3">
    <source>
        <dbReference type="Proteomes" id="UP000622890"/>
    </source>
</evidence>
<reference evidence="2" key="1">
    <citation type="submission" date="2021-01" db="EMBL/GenBank/DDBJ databases">
        <title>Genome sequence of strain Noviherbaspirillum sp. DKR-6.</title>
        <authorList>
            <person name="Chaudhary D.K."/>
        </authorList>
    </citation>
    <scope>NUCLEOTIDE SEQUENCE</scope>
    <source>
        <strain evidence="2">DKR-6</strain>
    </source>
</reference>
<gene>
    <name evidence="2" type="ORF">JJB74_30095</name>
</gene>
<dbReference type="RefSeq" id="WP_200598254.1">
    <property type="nucleotide sequence ID" value="NZ_JAEPBG010000029.1"/>
</dbReference>
<dbReference type="AlphaFoldDB" id="A0A934SYH8"/>
<protein>
    <submittedName>
        <fullName evidence="2">Polysaccharide pyruvyl transferase family protein</fullName>
    </submittedName>
</protein>
<evidence type="ECO:0000259" key="1">
    <source>
        <dbReference type="Pfam" id="PF04230"/>
    </source>
</evidence>
<dbReference type="EMBL" id="JAEPBG010000029">
    <property type="protein sequence ID" value="MBK4738885.1"/>
    <property type="molecule type" value="Genomic_DNA"/>
</dbReference>
<organism evidence="2 3">
    <name type="scientific">Noviherbaspirillum pedocola</name>
    <dbReference type="NCBI Taxonomy" id="2801341"/>
    <lineage>
        <taxon>Bacteria</taxon>
        <taxon>Pseudomonadati</taxon>
        <taxon>Pseudomonadota</taxon>
        <taxon>Betaproteobacteria</taxon>
        <taxon>Burkholderiales</taxon>
        <taxon>Oxalobacteraceae</taxon>
        <taxon>Noviherbaspirillum</taxon>
    </lineage>
</organism>
<accession>A0A934SYH8</accession>
<evidence type="ECO:0000313" key="2">
    <source>
        <dbReference type="EMBL" id="MBK4738885.1"/>
    </source>
</evidence>
<dbReference type="Pfam" id="PF04230">
    <property type="entry name" value="PS_pyruv_trans"/>
    <property type="match status" value="1"/>
</dbReference>
<dbReference type="GO" id="GO:0016740">
    <property type="term" value="F:transferase activity"/>
    <property type="evidence" value="ECO:0007669"/>
    <property type="project" value="UniProtKB-KW"/>
</dbReference>
<dbReference type="Proteomes" id="UP000622890">
    <property type="component" value="Unassembled WGS sequence"/>
</dbReference>
<proteinExistence type="predicted"/>
<sequence length="401" mass="42395">MSASPRPTIIFGAFDRHNLGDMLFAHVLQALLAPRPLAFAGLIDADLRGCGGHRVHALRRLALRLPGANLVHAGGEILSCDAPLAAAMLLPPRQAQDLLPQDDAPYADRLAWARQRLGMPDLAPYVAGRDAIPQGAALLHNAVGGADLDSAEPALREEVRRKLAQADVVTVRDARSAAALAGLGIASRLLPDPVCLLRELFGAPIAQRARQGEVAAARAGFADGYLAVQCSADFGDDATLSAMAAGLEALARARGLGIVFFRAGAALWHDELETLQRLKARMRMPAMLMTSLDIVDICALIAASRGYLGSSLHGRIVAMAYALPRANLLFPGTHNANNSAKHDAYAAIWEAPGLPTALAVSDIPEAMRAALDAAPRTLEDLARAHAAIYRSGFAQLRAMLQ</sequence>
<comment type="caution">
    <text evidence="2">The sequence shown here is derived from an EMBL/GenBank/DDBJ whole genome shotgun (WGS) entry which is preliminary data.</text>
</comment>
<keyword evidence="3" id="KW-1185">Reference proteome</keyword>
<name>A0A934SYH8_9BURK</name>
<feature type="domain" description="Polysaccharide pyruvyl transferase" evidence="1">
    <location>
        <begin position="152"/>
        <end position="322"/>
    </location>
</feature>
<dbReference type="InterPro" id="IPR007345">
    <property type="entry name" value="Polysacch_pyruvyl_Trfase"/>
</dbReference>